<dbReference type="Proteomes" id="UP000886476">
    <property type="component" value="Unassembled WGS sequence"/>
</dbReference>
<dbReference type="PANTHER" id="PTHR31157">
    <property type="entry name" value="SCP DOMAIN-CONTAINING PROTEIN"/>
    <property type="match status" value="1"/>
</dbReference>
<dbReference type="Pfam" id="PF00188">
    <property type="entry name" value="CAP"/>
    <property type="match status" value="1"/>
</dbReference>
<dbReference type="RefSeq" id="WP_172110559.1">
    <property type="nucleotide sequence ID" value="NZ_JABFDM010000009.1"/>
</dbReference>
<evidence type="ECO:0000259" key="2">
    <source>
        <dbReference type="Pfam" id="PF00188"/>
    </source>
</evidence>
<dbReference type="InterPro" id="IPR014044">
    <property type="entry name" value="CAP_dom"/>
</dbReference>
<dbReference type="EMBL" id="JABFDN010000002">
    <property type="protein sequence ID" value="NPU64952.1"/>
    <property type="molecule type" value="Genomic_DNA"/>
</dbReference>
<reference evidence="3" key="1">
    <citation type="submission" date="2020-05" db="EMBL/GenBank/DDBJ databases">
        <title>Nod-independent and nitrogen-fixing Bradyrhizobium aeschynomene sp. nov. isolated from nodules of Aeschynomene indica.</title>
        <authorList>
            <person name="Zhang Z."/>
        </authorList>
    </citation>
    <scope>NUCLEOTIDE SEQUENCE</scope>
    <source>
        <strain evidence="3">83012</strain>
    </source>
</reference>
<keyword evidence="4" id="KW-1185">Reference proteome</keyword>
<gene>
    <name evidence="3" type="ORF">HL667_08110</name>
</gene>
<feature type="domain" description="SCP" evidence="2">
    <location>
        <begin position="48"/>
        <end position="161"/>
    </location>
</feature>
<dbReference type="PANTHER" id="PTHR31157:SF1">
    <property type="entry name" value="SCP DOMAIN-CONTAINING PROTEIN"/>
    <property type="match status" value="1"/>
</dbReference>
<protein>
    <submittedName>
        <fullName evidence="3">CAP domain-containing protein</fullName>
    </submittedName>
</protein>
<evidence type="ECO:0000313" key="3">
    <source>
        <dbReference type="EMBL" id="NPU64952.1"/>
    </source>
</evidence>
<feature type="chain" id="PRO_5046678998" evidence="1">
    <location>
        <begin position="22"/>
        <end position="171"/>
    </location>
</feature>
<accession>A0ABX2C9K9</accession>
<dbReference type="PROSITE" id="PS51257">
    <property type="entry name" value="PROKAR_LIPOPROTEIN"/>
    <property type="match status" value="1"/>
</dbReference>
<name>A0ABX2C9K9_9BRAD</name>
<evidence type="ECO:0000313" key="4">
    <source>
        <dbReference type="Proteomes" id="UP000886476"/>
    </source>
</evidence>
<sequence>MKHRAIAFSIAFLLAGCAAEAPVVQAPTMYADMAVAGAKLDAVAAATMISQYRQNNGLGTVEVDPELMRLAESQSNAMADKNKLDHDVRAPLAKRLTGAGYDAVVAVENVSAGYHTLAEAFSGWRDSPPHRANMLKTGVTKIGIAASYAPNTKYKVFWTMILATPDAKKPS</sequence>
<keyword evidence="1" id="KW-0732">Signal</keyword>
<dbReference type="Gene3D" id="3.40.33.10">
    <property type="entry name" value="CAP"/>
    <property type="match status" value="1"/>
</dbReference>
<feature type="signal peptide" evidence="1">
    <location>
        <begin position="1"/>
        <end position="21"/>
    </location>
</feature>
<dbReference type="SUPFAM" id="SSF55797">
    <property type="entry name" value="PR-1-like"/>
    <property type="match status" value="1"/>
</dbReference>
<evidence type="ECO:0000256" key="1">
    <source>
        <dbReference type="SAM" id="SignalP"/>
    </source>
</evidence>
<dbReference type="InterPro" id="IPR035940">
    <property type="entry name" value="CAP_sf"/>
</dbReference>
<comment type="caution">
    <text evidence="3">The sequence shown here is derived from an EMBL/GenBank/DDBJ whole genome shotgun (WGS) entry which is preliminary data.</text>
</comment>
<proteinExistence type="predicted"/>
<organism evidence="3 4">
    <name type="scientific">Bradyrhizobium aeschynomenes</name>
    <dbReference type="NCBI Taxonomy" id="2734909"/>
    <lineage>
        <taxon>Bacteria</taxon>
        <taxon>Pseudomonadati</taxon>
        <taxon>Pseudomonadota</taxon>
        <taxon>Alphaproteobacteria</taxon>
        <taxon>Hyphomicrobiales</taxon>
        <taxon>Nitrobacteraceae</taxon>
        <taxon>Bradyrhizobium</taxon>
    </lineage>
</organism>
<dbReference type="CDD" id="cd05379">
    <property type="entry name" value="CAP_bacterial"/>
    <property type="match status" value="1"/>
</dbReference>